<reference evidence="5" key="1">
    <citation type="submission" date="2025-08" db="UniProtKB">
        <authorList>
            <consortium name="RefSeq"/>
        </authorList>
    </citation>
    <scope>IDENTIFICATION</scope>
</reference>
<dbReference type="InterPro" id="IPR001584">
    <property type="entry name" value="Integrase_cat-core"/>
</dbReference>
<dbReference type="InterPro" id="IPR036397">
    <property type="entry name" value="RNaseH_sf"/>
</dbReference>
<dbReference type="Pfam" id="PF00665">
    <property type="entry name" value="rve"/>
    <property type="match status" value="1"/>
</dbReference>
<dbReference type="PANTHER" id="PTHR37984">
    <property type="entry name" value="PROTEIN CBG26694"/>
    <property type="match status" value="1"/>
</dbReference>
<organism evidence="4 5">
    <name type="scientific">Galendromus occidentalis</name>
    <name type="common">western predatory mite</name>
    <dbReference type="NCBI Taxonomy" id="34638"/>
    <lineage>
        <taxon>Eukaryota</taxon>
        <taxon>Metazoa</taxon>
        <taxon>Ecdysozoa</taxon>
        <taxon>Arthropoda</taxon>
        <taxon>Chelicerata</taxon>
        <taxon>Arachnida</taxon>
        <taxon>Acari</taxon>
        <taxon>Parasitiformes</taxon>
        <taxon>Mesostigmata</taxon>
        <taxon>Gamasina</taxon>
        <taxon>Phytoseioidea</taxon>
        <taxon>Phytoseiidae</taxon>
        <taxon>Typhlodrominae</taxon>
        <taxon>Galendromus</taxon>
    </lineage>
</organism>
<dbReference type="Gene3D" id="3.30.420.10">
    <property type="entry name" value="Ribonuclease H-like superfamily/Ribonuclease H"/>
    <property type="match status" value="1"/>
</dbReference>
<evidence type="ECO:0000256" key="2">
    <source>
        <dbReference type="SAM" id="MobiDB-lite"/>
    </source>
</evidence>
<dbReference type="GO" id="GO:0003964">
    <property type="term" value="F:RNA-directed DNA polymerase activity"/>
    <property type="evidence" value="ECO:0007669"/>
    <property type="project" value="UniProtKB-EC"/>
</dbReference>
<dbReference type="InterPro" id="IPR050951">
    <property type="entry name" value="Retrovirus_Pol_polyprotein"/>
</dbReference>
<dbReference type="PROSITE" id="PS50994">
    <property type="entry name" value="INTEGRASE"/>
    <property type="match status" value="1"/>
</dbReference>
<keyword evidence="4" id="KW-1185">Reference proteome</keyword>
<dbReference type="Gene3D" id="1.10.340.70">
    <property type="match status" value="1"/>
</dbReference>
<evidence type="ECO:0000259" key="3">
    <source>
        <dbReference type="PROSITE" id="PS50994"/>
    </source>
</evidence>
<dbReference type="SUPFAM" id="SSF53098">
    <property type="entry name" value="Ribonuclease H-like"/>
    <property type="match status" value="1"/>
</dbReference>
<dbReference type="RefSeq" id="XP_003748674.1">
    <property type="nucleotide sequence ID" value="XM_003748626.1"/>
</dbReference>
<dbReference type="PANTHER" id="PTHR37984:SF7">
    <property type="entry name" value="INTEGRASE CATALYTIC DOMAIN-CONTAINING PROTEIN"/>
    <property type="match status" value="1"/>
</dbReference>
<feature type="compositionally biased region" description="Polar residues" evidence="2">
    <location>
        <begin position="455"/>
        <end position="466"/>
    </location>
</feature>
<dbReference type="Pfam" id="PF17921">
    <property type="entry name" value="Integrase_H2C2"/>
    <property type="match status" value="1"/>
</dbReference>
<dbReference type="InterPro" id="IPR041588">
    <property type="entry name" value="Integrase_H2C2"/>
</dbReference>
<feature type="region of interest" description="Disordered" evidence="2">
    <location>
        <begin position="436"/>
        <end position="466"/>
    </location>
</feature>
<sequence>MKELALLSPRLQKMLLRILRYDLTLTYVPEKFLYFADTLSRFPTNANIATPELEYRLVTVHALVAMSDTRWTQLQQHTKEDPQIQHVMQYIRFGWPKADCHALTRVFWDFKEELTEEEELLYSGQRLVVPDKSRKRVIEVLHGAHQASERMIRQARLSAYWSGMTSDLRSAVDRCSQCQAYARANSKEPLHPLPATPHPWLTVALNLFHVDDVAVDYFSKDFLVRQLQTSSTQVVCWTLIDWWLIQGIPREIISDNGPPFFSEGFRAKLQEWDTVHSTISPGHSLANGLVEQTIQTLKAVIWKSKASGEDTALLSLRTTPAPDGISPAGLSTERVVRSLLPTSSEPLENPSRNTWRRRRAALRDNASKAKEYFDRHSRALEPLKSGQEVWLQTDTRQWRPATPIRTFANRAAPDKFAWKTLTSIIGYRRFLNTPVKPCGTEPGYQPSSHRETNTDADSSFYQEPET</sequence>
<evidence type="ECO:0000313" key="5">
    <source>
        <dbReference type="RefSeq" id="XP_003748674.1"/>
    </source>
</evidence>
<protein>
    <recommendedName>
        <fullName evidence="1">RNA-directed DNA polymerase</fullName>
        <ecNumber evidence="1">2.7.7.49</ecNumber>
    </recommendedName>
</protein>
<dbReference type="EC" id="2.7.7.49" evidence="1"/>
<feature type="domain" description="Integrase catalytic" evidence="3">
    <location>
        <begin position="188"/>
        <end position="354"/>
    </location>
</feature>
<dbReference type="Proteomes" id="UP000694867">
    <property type="component" value="Unplaced"/>
</dbReference>
<dbReference type="GeneID" id="100908052"/>
<dbReference type="AlphaFoldDB" id="A0AAJ6W0N9"/>
<dbReference type="GO" id="GO:0015074">
    <property type="term" value="P:DNA integration"/>
    <property type="evidence" value="ECO:0007669"/>
    <property type="project" value="InterPro"/>
</dbReference>
<dbReference type="GO" id="GO:0003676">
    <property type="term" value="F:nucleic acid binding"/>
    <property type="evidence" value="ECO:0007669"/>
    <property type="project" value="InterPro"/>
</dbReference>
<proteinExistence type="predicted"/>
<accession>A0AAJ6W0N9</accession>
<name>A0AAJ6W0N9_9ACAR</name>
<dbReference type="InterPro" id="IPR012337">
    <property type="entry name" value="RNaseH-like_sf"/>
</dbReference>
<dbReference type="KEGG" id="goe:100908052"/>
<evidence type="ECO:0000313" key="4">
    <source>
        <dbReference type="Proteomes" id="UP000694867"/>
    </source>
</evidence>
<evidence type="ECO:0000256" key="1">
    <source>
        <dbReference type="ARBA" id="ARBA00012493"/>
    </source>
</evidence>
<gene>
    <name evidence="5" type="primary">LOC100908052</name>
</gene>